<dbReference type="InterPro" id="IPR036086">
    <property type="entry name" value="ParB/Sulfiredoxin_sf"/>
</dbReference>
<dbReference type="Gene3D" id="3.90.1530.30">
    <property type="match status" value="1"/>
</dbReference>
<reference evidence="5 6" key="1">
    <citation type="journal article" date="2016" name="Nat. Commun.">
        <title>Thousands of microbial genomes shed light on interconnected biogeochemical processes in an aquifer system.</title>
        <authorList>
            <person name="Anantharaman K."/>
            <person name="Brown C.T."/>
            <person name="Hug L.A."/>
            <person name="Sharon I."/>
            <person name="Castelle C.J."/>
            <person name="Probst A.J."/>
            <person name="Thomas B.C."/>
            <person name="Singh A."/>
            <person name="Wilkins M.J."/>
            <person name="Karaoz U."/>
            <person name="Brodie E.L."/>
            <person name="Williams K.H."/>
            <person name="Hubbard S.S."/>
            <person name="Banfield J.F."/>
        </authorList>
    </citation>
    <scope>NUCLEOTIDE SEQUENCE [LARGE SCALE GENOMIC DNA]</scope>
</reference>
<dbReference type="CDD" id="cd16393">
    <property type="entry name" value="SPO0J_N"/>
    <property type="match status" value="1"/>
</dbReference>
<dbReference type="SMART" id="SM00470">
    <property type="entry name" value="ParB"/>
    <property type="match status" value="1"/>
</dbReference>
<dbReference type="InterPro" id="IPR004437">
    <property type="entry name" value="ParB/RepB/Spo0J"/>
</dbReference>
<dbReference type="GO" id="GO:0003677">
    <property type="term" value="F:DNA binding"/>
    <property type="evidence" value="ECO:0007669"/>
    <property type="project" value="UniProtKB-KW"/>
</dbReference>
<dbReference type="GO" id="GO:0045881">
    <property type="term" value="P:positive regulation of sporulation resulting in formation of a cellular spore"/>
    <property type="evidence" value="ECO:0007669"/>
    <property type="project" value="TreeGrafter"/>
</dbReference>
<dbReference type="STRING" id="1798409.A3I24_01100"/>
<dbReference type="SUPFAM" id="SSF110849">
    <property type="entry name" value="ParB/Sulfiredoxin"/>
    <property type="match status" value="1"/>
</dbReference>
<evidence type="ECO:0000256" key="3">
    <source>
        <dbReference type="ARBA" id="ARBA00023125"/>
    </source>
</evidence>
<dbReference type="Gene3D" id="1.10.10.2830">
    <property type="match status" value="1"/>
</dbReference>
<dbReference type="EMBL" id="MHJL01000027">
    <property type="protein sequence ID" value="OGY67258.1"/>
    <property type="molecule type" value="Genomic_DNA"/>
</dbReference>
<dbReference type="GO" id="GO:0007059">
    <property type="term" value="P:chromosome segregation"/>
    <property type="evidence" value="ECO:0007669"/>
    <property type="project" value="UniProtKB-KW"/>
</dbReference>
<dbReference type="Proteomes" id="UP000177690">
    <property type="component" value="Unassembled WGS sequence"/>
</dbReference>
<evidence type="ECO:0000259" key="4">
    <source>
        <dbReference type="SMART" id="SM00470"/>
    </source>
</evidence>
<dbReference type="InterPro" id="IPR050336">
    <property type="entry name" value="Chromosome_partition/occlusion"/>
</dbReference>
<evidence type="ECO:0000256" key="2">
    <source>
        <dbReference type="ARBA" id="ARBA00022829"/>
    </source>
</evidence>
<comment type="similarity">
    <text evidence="1">Belongs to the ParB family.</text>
</comment>
<protein>
    <recommendedName>
        <fullName evidence="4">ParB-like N-terminal domain-containing protein</fullName>
    </recommendedName>
</protein>
<evidence type="ECO:0000256" key="1">
    <source>
        <dbReference type="ARBA" id="ARBA00006295"/>
    </source>
</evidence>
<dbReference type="InterPro" id="IPR041468">
    <property type="entry name" value="HTH_ParB/Spo0J"/>
</dbReference>
<dbReference type="GO" id="GO:0005694">
    <property type="term" value="C:chromosome"/>
    <property type="evidence" value="ECO:0007669"/>
    <property type="project" value="TreeGrafter"/>
</dbReference>
<dbReference type="Pfam" id="PF02195">
    <property type="entry name" value="ParB_N"/>
    <property type="match status" value="1"/>
</dbReference>
<dbReference type="InterPro" id="IPR057240">
    <property type="entry name" value="ParB_dimer_C"/>
</dbReference>
<organism evidence="5 6">
    <name type="scientific">Candidatus Harrisonbacteria bacterium RIFCSPLOWO2_02_FULL_41_13b</name>
    <dbReference type="NCBI Taxonomy" id="1798409"/>
    <lineage>
        <taxon>Bacteria</taxon>
        <taxon>Candidatus Harrisoniibacteriota</taxon>
    </lineage>
</organism>
<dbReference type="PANTHER" id="PTHR33375:SF1">
    <property type="entry name" value="CHROMOSOME-PARTITIONING PROTEIN PARB-RELATED"/>
    <property type="match status" value="1"/>
</dbReference>
<comment type="caution">
    <text evidence="5">The sequence shown here is derived from an EMBL/GenBank/DDBJ whole genome shotgun (WGS) entry which is preliminary data.</text>
</comment>
<dbReference type="NCBIfam" id="TIGR00180">
    <property type="entry name" value="parB_part"/>
    <property type="match status" value="1"/>
</dbReference>
<dbReference type="Pfam" id="PF23552">
    <property type="entry name" value="ParB_C"/>
    <property type="match status" value="1"/>
</dbReference>
<dbReference type="InterPro" id="IPR003115">
    <property type="entry name" value="ParB_N"/>
</dbReference>
<dbReference type="AlphaFoldDB" id="A0A1G1ZRB4"/>
<name>A0A1G1ZRB4_9BACT</name>
<dbReference type="Pfam" id="PF17762">
    <property type="entry name" value="HTH_ParB"/>
    <property type="match status" value="1"/>
</dbReference>
<dbReference type="FunFam" id="1.10.10.2830:FF:000001">
    <property type="entry name" value="Chromosome partitioning protein ParB"/>
    <property type="match status" value="1"/>
</dbReference>
<dbReference type="FunFam" id="3.90.1530.30:FF:000001">
    <property type="entry name" value="Chromosome partitioning protein ParB"/>
    <property type="match status" value="1"/>
</dbReference>
<dbReference type="PANTHER" id="PTHR33375">
    <property type="entry name" value="CHROMOSOME-PARTITIONING PROTEIN PARB-RELATED"/>
    <property type="match status" value="1"/>
</dbReference>
<accession>A0A1G1ZRB4</accession>
<gene>
    <name evidence="5" type="ORF">A3I24_01100</name>
</gene>
<keyword evidence="3" id="KW-0238">DNA-binding</keyword>
<keyword evidence="2" id="KW-0159">Chromosome partition</keyword>
<feature type="domain" description="ParB-like N-terminal" evidence="4">
    <location>
        <begin position="6"/>
        <end position="109"/>
    </location>
</feature>
<proteinExistence type="inferred from homology"/>
<sequence length="283" mass="32037">MDNPPIQGPIFLIETNKISPNPHQPRRDFDETALRELANSIREFGILQPLIVTKLEKENETGTSVEYQLIAGERRWRASALLGLERVPAIIRNTNLEKDRLELAIIENVQRENLNPIEMARAYSKLQDDYNLTQREIATRLGKSREAVANTIRLLNLPTPIQESISKNQISESQGRLLLSVPDLIQQQSLFDDLLKNNMSVRELKSRITKLNKPAEPELTQPAPTNNPENLFLQKQLEELLGTKVKVEKSGDSGKITIAFYSQEELQSLIQKLSSTGGENQPL</sequence>
<evidence type="ECO:0000313" key="6">
    <source>
        <dbReference type="Proteomes" id="UP000177690"/>
    </source>
</evidence>
<evidence type="ECO:0000313" key="5">
    <source>
        <dbReference type="EMBL" id="OGY67258.1"/>
    </source>
</evidence>